<dbReference type="Proteomes" id="UP000198727">
    <property type="component" value="Unassembled WGS sequence"/>
</dbReference>
<protein>
    <recommendedName>
        <fullName evidence="3">HTH cro/C1-type domain-containing protein</fullName>
    </recommendedName>
</protein>
<reference evidence="2" key="1">
    <citation type="submission" date="2016-10" db="EMBL/GenBank/DDBJ databases">
        <authorList>
            <person name="Varghese N."/>
            <person name="Submissions S."/>
        </authorList>
    </citation>
    <scope>NUCLEOTIDE SEQUENCE [LARGE SCALE GENOMIC DNA]</scope>
    <source>
        <strain evidence="2">CGMCC 4.5579</strain>
    </source>
</reference>
<dbReference type="InterPro" id="IPR010982">
    <property type="entry name" value="Lambda_DNA-bd_dom_sf"/>
</dbReference>
<evidence type="ECO:0008006" key="3">
    <source>
        <dbReference type="Google" id="ProtNLM"/>
    </source>
</evidence>
<dbReference type="EMBL" id="FOWW01000014">
    <property type="protein sequence ID" value="SFQ71265.1"/>
    <property type="molecule type" value="Genomic_DNA"/>
</dbReference>
<name>A0A1I6ARG7_9PSEU</name>
<evidence type="ECO:0000313" key="1">
    <source>
        <dbReference type="EMBL" id="SFQ71265.1"/>
    </source>
</evidence>
<keyword evidence="2" id="KW-1185">Reference proteome</keyword>
<sequence length="138" mass="15028">MSTPPADGSGVWLASQVWNLLEEKYGSGKVPSVRKLTQHIRDANGGEKISHGHVHNILNGDANNITDKTRKMLATFFGVSPSRFVPAAGPPVEEPGPESVEALAFRFSTLRPEELAAIEKALRMVKGEGDRQDRREAP</sequence>
<dbReference type="STRING" id="587909.SAMN05421810_11435"/>
<dbReference type="GO" id="GO:0003677">
    <property type="term" value="F:DNA binding"/>
    <property type="evidence" value="ECO:0007669"/>
    <property type="project" value="InterPro"/>
</dbReference>
<dbReference type="AlphaFoldDB" id="A0A1I6ARG7"/>
<dbReference type="RefSeq" id="WP_092536530.1">
    <property type="nucleotide sequence ID" value="NZ_FOWW01000014.1"/>
</dbReference>
<accession>A0A1I6ARG7</accession>
<proteinExistence type="predicted"/>
<dbReference type="OrthoDB" id="3695438at2"/>
<gene>
    <name evidence="1" type="ORF">SAMN05421810_11435</name>
</gene>
<evidence type="ECO:0000313" key="2">
    <source>
        <dbReference type="Proteomes" id="UP000198727"/>
    </source>
</evidence>
<dbReference type="Gene3D" id="1.10.260.40">
    <property type="entry name" value="lambda repressor-like DNA-binding domains"/>
    <property type="match status" value="1"/>
</dbReference>
<organism evidence="1 2">
    <name type="scientific">Amycolatopsis arida</name>
    <dbReference type="NCBI Taxonomy" id="587909"/>
    <lineage>
        <taxon>Bacteria</taxon>
        <taxon>Bacillati</taxon>
        <taxon>Actinomycetota</taxon>
        <taxon>Actinomycetes</taxon>
        <taxon>Pseudonocardiales</taxon>
        <taxon>Pseudonocardiaceae</taxon>
        <taxon>Amycolatopsis</taxon>
    </lineage>
</organism>